<feature type="chain" id="PRO_5026016477" evidence="1">
    <location>
        <begin position="31"/>
        <end position="171"/>
    </location>
</feature>
<evidence type="ECO:0000313" key="2">
    <source>
        <dbReference type="EMBL" id="QIK78603.1"/>
    </source>
</evidence>
<feature type="signal peptide" evidence="1">
    <location>
        <begin position="1"/>
        <end position="30"/>
    </location>
</feature>
<evidence type="ECO:0000313" key="3">
    <source>
        <dbReference type="Proteomes" id="UP000503222"/>
    </source>
</evidence>
<name>A0A6G7YPD6_9SPHN</name>
<dbReference type="KEGG" id="spii:G7077_06545"/>
<dbReference type="RefSeq" id="WP_166410996.1">
    <property type="nucleotide sequence ID" value="NZ_CP049869.1"/>
</dbReference>
<keyword evidence="3" id="KW-1185">Reference proteome</keyword>
<dbReference type="Proteomes" id="UP000503222">
    <property type="component" value="Chromosome"/>
</dbReference>
<accession>A0A6G7YPD6</accession>
<organism evidence="2 3">
    <name type="scientific">Sphingomonas piscis</name>
    <dbReference type="NCBI Taxonomy" id="2714943"/>
    <lineage>
        <taxon>Bacteria</taxon>
        <taxon>Pseudomonadati</taxon>
        <taxon>Pseudomonadota</taxon>
        <taxon>Alphaproteobacteria</taxon>
        <taxon>Sphingomonadales</taxon>
        <taxon>Sphingomonadaceae</taxon>
        <taxon>Sphingomonas</taxon>
    </lineage>
</organism>
<reference evidence="2 3" key="1">
    <citation type="submission" date="2020-03" db="EMBL/GenBank/DDBJ databases">
        <title>Sphingomonas sp. nov., isolated from fish.</title>
        <authorList>
            <person name="Hyun D.-W."/>
            <person name="Bae J.-W."/>
        </authorList>
    </citation>
    <scope>NUCLEOTIDE SEQUENCE [LARGE SCALE GENOMIC DNA]</scope>
    <source>
        <strain evidence="2 3">HDW15B</strain>
    </source>
</reference>
<dbReference type="AlphaFoldDB" id="A0A6G7YPD6"/>
<proteinExistence type="predicted"/>
<protein>
    <submittedName>
        <fullName evidence="2">DUF3833 domain-containing protein</fullName>
    </submittedName>
</protein>
<evidence type="ECO:0000256" key="1">
    <source>
        <dbReference type="SAM" id="SignalP"/>
    </source>
</evidence>
<gene>
    <name evidence="2" type="ORF">G7077_06545</name>
</gene>
<sequence length="171" mass="18951">MAFVLRYRFMLGERALLCLPLVALIGAAPAQPTLDPLRFFEGRTVSQSTVKIMLKKPYSARSIGQGRIESDGSLTLVQQVLDEGQPAKQRRWRVRRADADSFTAVMTEAVGPVAIDRVGPAYRFRFKMKDGLNVEQWMKPLPGLKAAEMSAKIKKMGVTVAKSEGTIRKIG</sequence>
<dbReference type="EMBL" id="CP049869">
    <property type="protein sequence ID" value="QIK78603.1"/>
    <property type="molecule type" value="Genomic_DNA"/>
</dbReference>
<keyword evidence="1" id="KW-0732">Signal</keyword>